<evidence type="ECO:0000256" key="2">
    <source>
        <dbReference type="ARBA" id="ARBA00008017"/>
    </source>
</evidence>
<dbReference type="EMBL" id="AFNV02000027">
    <property type="protein sequence ID" value="ERJ17826.1"/>
    <property type="molecule type" value="Genomic_DNA"/>
</dbReference>
<name>U2E1N4_9GAMM</name>
<feature type="domain" description="Mechanosensitive ion channel MscS porin" evidence="13">
    <location>
        <begin position="60"/>
        <end position="273"/>
    </location>
</feature>
<dbReference type="InterPro" id="IPR025692">
    <property type="entry name" value="MscS_IM_dom1"/>
</dbReference>
<keyword evidence="4 9" id="KW-0812">Transmembrane</keyword>
<reference evidence="15 16" key="2">
    <citation type="journal article" date="2013" name="PLoS ONE">
        <title>INDIGO - INtegrated Data Warehouse of MIcrobial GenOmes with Examples from the Red Sea Extremophiles.</title>
        <authorList>
            <person name="Alam I."/>
            <person name="Antunes A."/>
            <person name="Kamau A.A."/>
            <person name="Ba Alawi W."/>
            <person name="Kalkatawi M."/>
            <person name="Stingl U."/>
            <person name="Bajic V.B."/>
        </authorList>
    </citation>
    <scope>NUCLEOTIDE SEQUENCE [LARGE SCALE GENOMIC DNA]</scope>
    <source>
        <strain evidence="15 16">E1L3A</strain>
    </source>
</reference>
<evidence type="ECO:0000259" key="13">
    <source>
        <dbReference type="Pfam" id="PF12795"/>
    </source>
</evidence>
<keyword evidence="15" id="KW-0808">Transferase</keyword>
<feature type="coiled-coil region" evidence="7">
    <location>
        <begin position="144"/>
        <end position="243"/>
    </location>
</feature>
<dbReference type="InterPro" id="IPR010920">
    <property type="entry name" value="LSM_dom_sf"/>
</dbReference>
<dbReference type="STRING" id="1033802.SSPSH_003308"/>
<dbReference type="Pfam" id="PF12794">
    <property type="entry name" value="MscS_TM"/>
    <property type="match status" value="1"/>
</dbReference>
<feature type="transmembrane region" description="Helical" evidence="9">
    <location>
        <begin position="555"/>
        <end position="577"/>
    </location>
</feature>
<dbReference type="InterPro" id="IPR011014">
    <property type="entry name" value="MscS_channel_TM-2"/>
</dbReference>
<proteinExistence type="inferred from homology"/>
<evidence type="ECO:0000256" key="4">
    <source>
        <dbReference type="ARBA" id="ARBA00022692"/>
    </source>
</evidence>
<dbReference type="GO" id="GO:0003864">
    <property type="term" value="F:3-methyl-2-oxobutanoate hydroxymethyltransferase activity"/>
    <property type="evidence" value="ECO:0007669"/>
    <property type="project" value="UniProtKB-EC"/>
</dbReference>
<dbReference type="SUPFAM" id="SSF82861">
    <property type="entry name" value="Mechanosensitive channel protein MscS (YggB), transmembrane region"/>
    <property type="match status" value="1"/>
</dbReference>
<dbReference type="PANTHER" id="PTHR30347">
    <property type="entry name" value="POTASSIUM CHANNEL RELATED"/>
    <property type="match status" value="1"/>
</dbReference>
<dbReference type="InterPro" id="IPR049278">
    <property type="entry name" value="MS_channel_C"/>
</dbReference>
<evidence type="ECO:0000256" key="3">
    <source>
        <dbReference type="ARBA" id="ARBA00022475"/>
    </source>
</evidence>
<evidence type="ECO:0000313" key="15">
    <source>
        <dbReference type="EMBL" id="ERJ17826.1"/>
    </source>
</evidence>
<dbReference type="Pfam" id="PF12795">
    <property type="entry name" value="MscS_porin"/>
    <property type="match status" value="1"/>
</dbReference>
<dbReference type="InterPro" id="IPR024393">
    <property type="entry name" value="MscS_porin"/>
</dbReference>
<keyword evidence="10" id="KW-0732">Signal</keyword>
<comment type="similarity">
    <text evidence="2">Belongs to the MscS (TC 1.A.23) family.</text>
</comment>
<evidence type="ECO:0000259" key="14">
    <source>
        <dbReference type="Pfam" id="PF21082"/>
    </source>
</evidence>
<feature type="chain" id="PRO_5004626446" evidence="10">
    <location>
        <begin position="35"/>
        <end position="1157"/>
    </location>
</feature>
<dbReference type="GO" id="GO:0008381">
    <property type="term" value="F:mechanosensitive monoatomic ion channel activity"/>
    <property type="evidence" value="ECO:0007669"/>
    <property type="project" value="UniProtKB-ARBA"/>
</dbReference>
<feature type="region of interest" description="Disordered" evidence="8">
    <location>
        <begin position="120"/>
        <end position="143"/>
    </location>
</feature>
<reference evidence="15 16" key="1">
    <citation type="journal article" date="2011" name="J. Bacteriol.">
        <title>Genome sequence of Salinisphaera shabanensis, a gammaproteobacterium from the harsh, variable environment of the brine-seawater interface of the Shaban Deep in the Red Sea.</title>
        <authorList>
            <person name="Antunes A."/>
            <person name="Alam I."/>
            <person name="Bajic V.B."/>
            <person name="Stingl U."/>
        </authorList>
    </citation>
    <scope>NUCLEOTIDE SEQUENCE [LARGE SCALE GENOMIC DNA]</scope>
    <source>
        <strain evidence="15 16">E1L3A</strain>
    </source>
</reference>
<feature type="signal peptide" evidence="10">
    <location>
        <begin position="1"/>
        <end position="34"/>
    </location>
</feature>
<feature type="domain" description="Mechanosensitive ion channel inner membrane" evidence="12">
    <location>
        <begin position="515"/>
        <end position="854"/>
    </location>
</feature>
<dbReference type="SUPFAM" id="SSF50182">
    <property type="entry name" value="Sm-like ribonucleoproteins"/>
    <property type="match status" value="1"/>
</dbReference>
<dbReference type="PANTHER" id="PTHR30347:SF1">
    <property type="entry name" value="MECHANOSENSITIVE CHANNEL MSCK"/>
    <property type="match status" value="1"/>
</dbReference>
<dbReference type="GO" id="GO:0005886">
    <property type="term" value="C:plasma membrane"/>
    <property type="evidence" value="ECO:0007669"/>
    <property type="project" value="UniProtKB-SubCell"/>
</dbReference>
<feature type="transmembrane region" description="Helical" evidence="9">
    <location>
        <begin position="709"/>
        <end position="731"/>
    </location>
</feature>
<evidence type="ECO:0000256" key="9">
    <source>
        <dbReference type="SAM" id="Phobius"/>
    </source>
</evidence>
<evidence type="ECO:0000256" key="10">
    <source>
        <dbReference type="SAM" id="SignalP"/>
    </source>
</evidence>
<keyword evidence="7" id="KW-0175">Coiled coil</keyword>
<evidence type="ECO:0000256" key="5">
    <source>
        <dbReference type="ARBA" id="ARBA00022989"/>
    </source>
</evidence>
<sequence>MAVPVFTRRCMAIRLFQLLLCVIAMHLSLTPAVAQVGSQRESLDERIADLRSRADAVPAPENMDSALREQVVSTYRQAISSLETARNAREDTRKLRTQANEAPALIRELTDELQQIEAAPSSESLGGLPASTLSSRVDATSSRMADNQARLTDLRDQLNHMAQRPDAARAALADARESLRSLDSESSVAERDQPSLLVEAKNAALSARREALTAEIERLQQELNSQDARQRELEARRALAEARQARDTELLASLQMALGQSQNQTAIELRSASENKLSELRTAAEPISDTAQRNVELADQLTRITAQTESLANEQVRQHTRVDDLQRRLSLVQRQLEIGGSSVALGDVLRAQRRDLARPGLLSTRSRSTSDTAQPEIASAELQRFQLQQQRTDLEDIDRRVAEIVAESPELDDGQKSSLAGLLRHRRKVLDLLISAEGRYIEIGRDLIRLSTEYKQTVDSFNRLLDERLFWLPSFGTMGFDWFARTAQHLPWAFNWSSWTRALERLVDGARSRPFVTAVGLAFIAVLLLVRRPLRGRLRRLAEPVGKVQHDTFWVTLRAALVTVLLFIPPVATLLLAGYLVRTPAGADVFTNAVSAVFIQAAILVLFLEPFAQVCRKYGLAESHFQWPEEARHGLYRMLRWLLAMLVIPTVLVTFTEAFDDDSKRETIGRGAFMLSLLFIAVFSWRLLHPTRGELAGVINPEEGSAWRLGYLWLPIAVGVPLLLFGLAGMGYYYTALQLQSRFFYSAGLLGGGFVLYALIVRWLTVAERRLALTRALRKREEAREARATRDAAAAAGESTPENLDTLEIDLVQISEQTRGLVKVVIALLSVAGLWVIWSDTLPALQLLDNVTLWQYANEVDGRTQLTQVTLGALLLAMALGVVTALAGRNLPGFLEITVLRRFSMDAGSRYAMATLFQYAIVIMGMLGAVALIGFRWSSIQWLVAAVGVGLGFGLQEIFANFVSGIVILFERPVRVGDTVTVGTLTGTVSRIRIRATTVTDWDNKEVVIPNKTFITETVINWTLTDDITRLILRVHLALDTDTELAEKLIMDVIKDDPVALEQPAPTVFFVGYDASALIYEARIFYHDLYNLLPLQHAIYKGMHAAFRANDVVVSFPQQDLHLRSVDNSFAKVFRGSPGQDEATRSDDDSAPTPAGR</sequence>
<dbReference type="InterPro" id="IPR023408">
    <property type="entry name" value="MscS_beta-dom_sf"/>
</dbReference>
<dbReference type="InterPro" id="IPR011066">
    <property type="entry name" value="MscS_channel_C_sf"/>
</dbReference>
<feature type="transmembrane region" description="Helical" evidence="9">
    <location>
        <begin position="869"/>
        <end position="891"/>
    </location>
</feature>
<feature type="transmembrane region" description="Helical" evidence="9">
    <location>
        <begin position="743"/>
        <end position="765"/>
    </location>
</feature>
<dbReference type="Pfam" id="PF21082">
    <property type="entry name" value="MS_channel_3rd"/>
    <property type="match status" value="1"/>
</dbReference>
<dbReference type="InterPro" id="IPR006686">
    <property type="entry name" value="MscS_channel_CS"/>
</dbReference>
<protein>
    <submittedName>
        <fullName evidence="15">Potassium efflux system KefA protein</fullName>
        <ecNumber evidence="15">2.1.2.11</ecNumber>
    </submittedName>
</protein>
<feature type="compositionally biased region" description="Polar residues" evidence="8">
    <location>
        <begin position="131"/>
        <end position="143"/>
    </location>
</feature>
<keyword evidence="16" id="KW-1185">Reference proteome</keyword>
<evidence type="ECO:0000259" key="11">
    <source>
        <dbReference type="Pfam" id="PF00924"/>
    </source>
</evidence>
<feature type="transmembrane region" description="Helical" evidence="9">
    <location>
        <begin position="820"/>
        <end position="838"/>
    </location>
</feature>
<dbReference type="Gene3D" id="2.30.30.60">
    <property type="match status" value="1"/>
</dbReference>
<dbReference type="PROSITE" id="PS01246">
    <property type="entry name" value="UPF0003"/>
    <property type="match status" value="1"/>
</dbReference>
<dbReference type="SUPFAM" id="SSF82689">
    <property type="entry name" value="Mechanosensitive channel protein MscS (YggB), C-terminal domain"/>
    <property type="match status" value="1"/>
</dbReference>
<feature type="transmembrane region" description="Helical" evidence="9">
    <location>
        <begin position="671"/>
        <end position="688"/>
    </location>
</feature>
<feature type="transmembrane region" description="Helical" evidence="9">
    <location>
        <begin position="911"/>
        <end position="934"/>
    </location>
</feature>
<feature type="transmembrane region" description="Helical" evidence="9">
    <location>
        <begin position="515"/>
        <end position="534"/>
    </location>
</feature>
<keyword evidence="5 9" id="KW-1133">Transmembrane helix</keyword>
<feature type="transmembrane region" description="Helical" evidence="9">
    <location>
        <begin position="641"/>
        <end position="659"/>
    </location>
</feature>
<evidence type="ECO:0000256" key="8">
    <source>
        <dbReference type="SAM" id="MobiDB-lite"/>
    </source>
</evidence>
<dbReference type="AlphaFoldDB" id="U2E1N4"/>
<accession>U2E1N4</accession>
<feature type="region of interest" description="Disordered" evidence="8">
    <location>
        <begin position="1135"/>
        <end position="1157"/>
    </location>
</feature>
<dbReference type="eggNOG" id="COG3264">
    <property type="taxonomic scope" value="Bacteria"/>
</dbReference>
<evidence type="ECO:0000256" key="1">
    <source>
        <dbReference type="ARBA" id="ARBA00004651"/>
    </source>
</evidence>
<evidence type="ECO:0000256" key="7">
    <source>
        <dbReference type="SAM" id="Coils"/>
    </source>
</evidence>
<dbReference type="Pfam" id="PF00924">
    <property type="entry name" value="MS_channel_2nd"/>
    <property type="match status" value="1"/>
</dbReference>
<dbReference type="Gene3D" id="3.30.70.100">
    <property type="match status" value="1"/>
</dbReference>
<evidence type="ECO:0000313" key="16">
    <source>
        <dbReference type="Proteomes" id="UP000006242"/>
    </source>
</evidence>
<gene>
    <name evidence="15" type="primary">kefA</name>
    <name evidence="15" type="ORF">SSPSH_003308</name>
</gene>
<dbReference type="InterPro" id="IPR052702">
    <property type="entry name" value="MscS-like_channel"/>
</dbReference>
<keyword evidence="6 9" id="KW-0472">Membrane</keyword>
<keyword evidence="3" id="KW-1003">Cell membrane</keyword>
<feature type="domain" description="Mechanosensitive ion channel MscS" evidence="11">
    <location>
        <begin position="958"/>
        <end position="1023"/>
    </location>
</feature>
<dbReference type="Proteomes" id="UP000006242">
    <property type="component" value="Unassembled WGS sequence"/>
</dbReference>
<evidence type="ECO:0000256" key="6">
    <source>
        <dbReference type="ARBA" id="ARBA00023136"/>
    </source>
</evidence>
<comment type="subcellular location">
    <subcellularLocation>
        <location evidence="1">Cell membrane</location>
        <topology evidence="1">Multi-pass membrane protein</topology>
    </subcellularLocation>
</comment>
<feature type="domain" description="Mechanosensitive ion channel MscS C-terminal" evidence="14">
    <location>
        <begin position="1033"/>
        <end position="1112"/>
    </location>
</feature>
<dbReference type="EC" id="2.1.2.11" evidence="15"/>
<dbReference type="Gene3D" id="1.10.287.1260">
    <property type="match status" value="1"/>
</dbReference>
<organism evidence="15 16">
    <name type="scientific">Salinisphaera shabanensis E1L3A</name>
    <dbReference type="NCBI Taxonomy" id="1033802"/>
    <lineage>
        <taxon>Bacteria</taxon>
        <taxon>Pseudomonadati</taxon>
        <taxon>Pseudomonadota</taxon>
        <taxon>Gammaproteobacteria</taxon>
        <taxon>Salinisphaerales</taxon>
        <taxon>Salinisphaeraceae</taxon>
        <taxon>Salinisphaera</taxon>
    </lineage>
</organism>
<dbReference type="InterPro" id="IPR006685">
    <property type="entry name" value="MscS_channel_2nd"/>
</dbReference>
<evidence type="ECO:0000259" key="12">
    <source>
        <dbReference type="Pfam" id="PF12794"/>
    </source>
</evidence>
<feature type="transmembrane region" description="Helical" evidence="9">
    <location>
        <begin position="589"/>
        <end position="608"/>
    </location>
</feature>
<feature type="coiled-coil region" evidence="7">
    <location>
        <begin position="377"/>
        <end position="407"/>
    </location>
</feature>
<comment type="caution">
    <text evidence="15">The sequence shown here is derived from an EMBL/GenBank/DDBJ whole genome shotgun (WGS) entry which is preliminary data.</text>
</comment>
<feature type="transmembrane region" description="Helical" evidence="9">
    <location>
        <begin position="940"/>
        <end position="970"/>
    </location>
</feature>